<accession>Q5Z4A7</accession>
<evidence type="ECO:0000313" key="3">
    <source>
        <dbReference type="EMBL" id="BAD62425.1"/>
    </source>
</evidence>
<dbReference type="AlphaFoldDB" id="Q5Z4A7"/>
<reference evidence="4" key="3">
    <citation type="journal article" date="2005" name="Nature">
        <title>The map-based sequence of the rice genome.</title>
        <authorList>
            <consortium name="International rice genome sequencing project (IRGSP)"/>
            <person name="Matsumoto T."/>
            <person name="Wu J."/>
            <person name="Kanamori H."/>
            <person name="Katayose Y."/>
            <person name="Fujisawa M."/>
            <person name="Namiki N."/>
            <person name="Mizuno H."/>
            <person name="Yamamoto K."/>
            <person name="Antonio B.A."/>
            <person name="Baba T."/>
            <person name="Sakata K."/>
            <person name="Nagamura Y."/>
            <person name="Aoki H."/>
            <person name="Arikawa K."/>
            <person name="Arita K."/>
            <person name="Bito T."/>
            <person name="Chiden Y."/>
            <person name="Fujitsuka N."/>
            <person name="Fukunaka R."/>
            <person name="Hamada M."/>
            <person name="Harada C."/>
            <person name="Hayashi A."/>
            <person name="Hijishita S."/>
            <person name="Honda M."/>
            <person name="Hosokawa S."/>
            <person name="Ichikawa Y."/>
            <person name="Idonuma A."/>
            <person name="Iijima M."/>
            <person name="Ikeda M."/>
            <person name="Ikeno M."/>
            <person name="Ito K."/>
            <person name="Ito S."/>
            <person name="Ito T."/>
            <person name="Ito Y."/>
            <person name="Ito Y."/>
            <person name="Iwabuchi A."/>
            <person name="Kamiya K."/>
            <person name="Karasawa W."/>
            <person name="Kurita K."/>
            <person name="Katagiri S."/>
            <person name="Kikuta A."/>
            <person name="Kobayashi H."/>
            <person name="Kobayashi N."/>
            <person name="Machita K."/>
            <person name="Maehara T."/>
            <person name="Masukawa M."/>
            <person name="Mizubayashi T."/>
            <person name="Mukai Y."/>
            <person name="Nagasaki H."/>
            <person name="Nagata Y."/>
            <person name="Naito S."/>
            <person name="Nakashima M."/>
            <person name="Nakama Y."/>
            <person name="Nakamichi Y."/>
            <person name="Nakamura M."/>
            <person name="Meguro A."/>
            <person name="Negishi M."/>
            <person name="Ohta I."/>
            <person name="Ohta T."/>
            <person name="Okamoto M."/>
            <person name="Ono N."/>
            <person name="Saji S."/>
            <person name="Sakaguchi M."/>
            <person name="Sakai K."/>
            <person name="Shibata M."/>
            <person name="Shimokawa T."/>
            <person name="Song J."/>
            <person name="Takazaki Y."/>
            <person name="Terasawa K."/>
            <person name="Tsugane M."/>
            <person name="Tsuji K."/>
            <person name="Ueda S."/>
            <person name="Waki K."/>
            <person name="Yamagata H."/>
            <person name="Yamamoto M."/>
            <person name="Yamamoto S."/>
            <person name="Yamane H."/>
            <person name="Yoshiki S."/>
            <person name="Yoshihara R."/>
            <person name="Yukawa K."/>
            <person name="Zhong H."/>
            <person name="Yano M."/>
            <person name="Yuan Q."/>
            <person name="Ouyang S."/>
            <person name="Liu J."/>
            <person name="Jones K.M."/>
            <person name="Gansberger K."/>
            <person name="Moffat K."/>
            <person name="Hill J."/>
            <person name="Bera J."/>
            <person name="Fadrosh D."/>
            <person name="Jin S."/>
            <person name="Johri S."/>
            <person name="Kim M."/>
            <person name="Overton L."/>
            <person name="Reardon M."/>
            <person name="Tsitrin T."/>
            <person name="Vuong H."/>
            <person name="Weaver B."/>
            <person name="Ciecko A."/>
            <person name="Tallon L."/>
            <person name="Jackson J."/>
            <person name="Pai G."/>
            <person name="Aken S.V."/>
            <person name="Utterback T."/>
            <person name="Reidmuller S."/>
            <person name="Feldblyum T."/>
            <person name="Hsiao J."/>
            <person name="Zismann V."/>
            <person name="Iobst S."/>
            <person name="de Vazeille A.R."/>
            <person name="Buell C.R."/>
            <person name="Ying K."/>
            <person name="Li Y."/>
            <person name="Lu T."/>
            <person name="Huang Y."/>
            <person name="Zhao Q."/>
            <person name="Feng Q."/>
            <person name="Zhang L."/>
            <person name="Zhu J."/>
            <person name="Weng Q."/>
            <person name="Mu J."/>
            <person name="Lu Y."/>
            <person name="Fan D."/>
            <person name="Liu Y."/>
            <person name="Guan J."/>
            <person name="Zhang Y."/>
            <person name="Yu S."/>
            <person name="Liu X."/>
            <person name="Zhang Y."/>
            <person name="Hong G."/>
            <person name="Han B."/>
            <person name="Choisne N."/>
            <person name="Demange N."/>
            <person name="Orjeda G."/>
            <person name="Samain S."/>
            <person name="Cattolico L."/>
            <person name="Pelletier E."/>
            <person name="Couloux A."/>
            <person name="Segurens B."/>
            <person name="Wincker P."/>
            <person name="D'Hont A."/>
            <person name="Scarpelli C."/>
            <person name="Weissenbach J."/>
            <person name="Salanoubat M."/>
            <person name="Quetier F."/>
            <person name="Yu Y."/>
            <person name="Kim H.R."/>
            <person name="Rambo T."/>
            <person name="Currie J."/>
            <person name="Collura K."/>
            <person name="Luo M."/>
            <person name="Yang T."/>
            <person name="Ammiraju J.S.S."/>
            <person name="Engler F."/>
            <person name="Soderlund C."/>
            <person name="Wing R.A."/>
            <person name="Palmer L.E."/>
            <person name="de la Bastide M."/>
            <person name="Spiegel L."/>
            <person name="Nascimento L."/>
            <person name="Zutavern T."/>
            <person name="O'Shaughnessy A."/>
            <person name="Dike S."/>
            <person name="Dedhia N."/>
            <person name="Preston R."/>
            <person name="Balija V."/>
            <person name="McCombie W.R."/>
            <person name="Chow T."/>
            <person name="Chen H."/>
            <person name="Chung M."/>
            <person name="Chen C."/>
            <person name="Shaw J."/>
            <person name="Wu H."/>
            <person name="Hsiao K."/>
            <person name="Chao Y."/>
            <person name="Chu M."/>
            <person name="Cheng C."/>
            <person name="Hour A."/>
            <person name="Lee P."/>
            <person name="Lin S."/>
            <person name="Lin Y."/>
            <person name="Liou J."/>
            <person name="Liu S."/>
            <person name="Hsing Y."/>
            <person name="Raghuvanshi S."/>
            <person name="Mohanty A."/>
            <person name="Bharti A.K."/>
            <person name="Gaur A."/>
            <person name="Gupta V."/>
            <person name="Kumar D."/>
            <person name="Ravi V."/>
            <person name="Vij S."/>
            <person name="Kapur A."/>
            <person name="Khurana P."/>
            <person name="Khurana P."/>
            <person name="Khurana J.P."/>
            <person name="Tyagi A.K."/>
            <person name="Gaikwad K."/>
            <person name="Singh A."/>
            <person name="Dalal V."/>
            <person name="Srivastava S."/>
            <person name="Dixit A."/>
            <person name="Pal A.K."/>
            <person name="Ghazi I.A."/>
            <person name="Yadav M."/>
            <person name="Pandit A."/>
            <person name="Bhargava A."/>
            <person name="Sureshbabu K."/>
            <person name="Batra K."/>
            <person name="Sharma T.R."/>
            <person name="Mohapatra T."/>
            <person name="Singh N.K."/>
            <person name="Messing J."/>
            <person name="Nelson A.B."/>
            <person name="Fuks G."/>
            <person name="Kavchok S."/>
            <person name="Keizer G."/>
            <person name="Linton E."/>
            <person name="Llaca V."/>
            <person name="Song R."/>
            <person name="Tanyolac B."/>
            <person name="Young S."/>
            <person name="Ho-Il K."/>
            <person name="Hahn J.H."/>
            <person name="Sangsakoo G."/>
            <person name="Vanavichit A."/>
            <person name="de Mattos Luiz.A.T."/>
            <person name="Zimmer P.D."/>
            <person name="Malone G."/>
            <person name="Dellagostin O."/>
            <person name="de Oliveira A.C."/>
            <person name="Bevan M."/>
            <person name="Bancroft I."/>
            <person name="Minx P."/>
            <person name="Cordum H."/>
            <person name="Wilson R."/>
            <person name="Cheng Z."/>
            <person name="Jin W."/>
            <person name="Jiang J."/>
            <person name="Leong S.A."/>
            <person name="Iwama H."/>
            <person name="Gojobori T."/>
            <person name="Itoh T."/>
            <person name="Niimura Y."/>
            <person name="Fujii Y."/>
            <person name="Habara T."/>
            <person name="Sakai H."/>
            <person name="Sato Y."/>
            <person name="Wilson G."/>
            <person name="Kumar K."/>
            <person name="McCouch S."/>
            <person name="Juretic N."/>
            <person name="Hoen D."/>
            <person name="Wright S."/>
            <person name="Bruskiewich R."/>
            <person name="Bureau T."/>
            <person name="Miyao A."/>
            <person name="Hirochika H."/>
            <person name="Nishikawa T."/>
            <person name="Kadowaki K."/>
            <person name="Sugiura M."/>
            <person name="Burr B."/>
            <person name="Sasaki T."/>
        </authorList>
    </citation>
    <scope>NUCLEOTIDE SEQUENCE [LARGE SCALE GENOMIC DNA]</scope>
    <source>
        <strain evidence="4">cv. Nipponbare</strain>
    </source>
</reference>
<feature type="region of interest" description="Disordered" evidence="1">
    <location>
        <begin position="183"/>
        <end position="208"/>
    </location>
</feature>
<evidence type="ECO:0000313" key="4">
    <source>
        <dbReference type="Proteomes" id="UP000000763"/>
    </source>
</evidence>
<name>Q5Z4A7_ORYSJ</name>
<sequence>MNIFSRADLLREPHIKIPIPSFPLSHFKSSPISFLSSLSLFLLTPLPPHGVSHLLTPPSSPLLPTAAAGIGDGCARRQWQRGGGGCRRWRAAASSTRRRPRRGIQRAAANPRTDPAGSRPPPTRDLAPLPSPSFPPRSGGGEGRWRRCGRRGARIGRWPAWRPAGARIGWWVSRRQPLMTTRVGAASSADDDNEGGSDVVGRRGGGSGWERRWRCRF</sequence>
<protein>
    <submittedName>
        <fullName evidence="3">Uncharacterized protein</fullName>
    </submittedName>
</protein>
<gene>
    <name evidence="2" type="ORF">OSJNBb0006M19.40</name>
    <name evidence="3" type="ORF">P0734C01.13</name>
</gene>
<proteinExistence type="predicted"/>
<dbReference type="Proteomes" id="UP000000763">
    <property type="component" value="Chromosome 6"/>
</dbReference>
<evidence type="ECO:0000313" key="2">
    <source>
        <dbReference type="EMBL" id="BAD62186.1"/>
    </source>
</evidence>
<organism evidence="3 4">
    <name type="scientific">Oryza sativa subsp. japonica</name>
    <name type="common">Rice</name>
    <dbReference type="NCBI Taxonomy" id="39947"/>
    <lineage>
        <taxon>Eukaryota</taxon>
        <taxon>Viridiplantae</taxon>
        <taxon>Streptophyta</taxon>
        <taxon>Embryophyta</taxon>
        <taxon>Tracheophyta</taxon>
        <taxon>Spermatophyta</taxon>
        <taxon>Magnoliopsida</taxon>
        <taxon>Liliopsida</taxon>
        <taxon>Poales</taxon>
        <taxon>Poaceae</taxon>
        <taxon>BOP clade</taxon>
        <taxon>Oryzoideae</taxon>
        <taxon>Oryzeae</taxon>
        <taxon>Oryzinae</taxon>
        <taxon>Oryza</taxon>
        <taxon>Oryza sativa</taxon>
    </lineage>
</organism>
<reference evidence="4" key="4">
    <citation type="journal article" date="2008" name="Nucleic Acids Res.">
        <title>The rice annotation project database (RAP-DB): 2008 update.</title>
        <authorList>
            <consortium name="The rice annotation project (RAP)"/>
        </authorList>
    </citation>
    <scope>GENOME REANNOTATION</scope>
    <source>
        <strain evidence="4">cv. Nipponbare</strain>
    </source>
</reference>
<evidence type="ECO:0000256" key="1">
    <source>
        <dbReference type="SAM" id="MobiDB-lite"/>
    </source>
</evidence>
<reference evidence="2" key="1">
    <citation type="submission" date="2002-10" db="EMBL/GenBank/DDBJ databases">
        <title>Oryza sativa nipponbare(GA3) genomic DNA, chromosome 6, BAC clone:OSJNBb0006M19.</title>
        <authorList>
            <person name="Sasaki T."/>
            <person name="Matsumoto T."/>
            <person name="Katayose Y."/>
        </authorList>
    </citation>
    <scope>NUCLEOTIDE SEQUENCE</scope>
</reference>
<reference evidence="3" key="2">
    <citation type="submission" date="2003-01" db="EMBL/GenBank/DDBJ databases">
        <title>Oryza sativa nipponbare(GA3) genomic DNA, chromosome 6, PAC clone:P0734C01.</title>
        <authorList>
            <person name="Sasaki T."/>
            <person name="Matsumoto T."/>
            <person name="Katayose Y."/>
        </authorList>
    </citation>
    <scope>NUCLEOTIDE SEQUENCE</scope>
</reference>
<feature type="compositionally biased region" description="Pro residues" evidence="1">
    <location>
        <begin position="118"/>
        <end position="135"/>
    </location>
</feature>
<dbReference type="EMBL" id="AP005805">
    <property type="protein sequence ID" value="BAD62186.1"/>
    <property type="molecule type" value="Genomic_DNA"/>
</dbReference>
<dbReference type="EMBL" id="AP006177">
    <property type="protein sequence ID" value="BAD62425.1"/>
    <property type="molecule type" value="Genomic_DNA"/>
</dbReference>
<feature type="region of interest" description="Disordered" evidence="1">
    <location>
        <begin position="79"/>
        <end position="147"/>
    </location>
</feature>